<feature type="chain" id="PRO_5047246432" description="Peptidase M12A domain-containing protein" evidence="1">
    <location>
        <begin position="22"/>
        <end position="362"/>
    </location>
</feature>
<comment type="caution">
    <text evidence="2">The sequence shown here is derived from an EMBL/GenBank/DDBJ whole genome shotgun (WGS) entry which is preliminary data.</text>
</comment>
<dbReference type="Gene3D" id="3.40.390.10">
    <property type="entry name" value="Collagenase (Catalytic Domain)"/>
    <property type="match status" value="1"/>
</dbReference>
<feature type="signal peptide" evidence="1">
    <location>
        <begin position="1"/>
        <end position="21"/>
    </location>
</feature>
<dbReference type="EMBL" id="JAZAVJ010000026">
    <property type="protein sequence ID" value="KAK7420951.1"/>
    <property type="molecule type" value="Genomic_DNA"/>
</dbReference>
<keyword evidence="3" id="KW-1185">Reference proteome</keyword>
<reference evidence="2 3" key="1">
    <citation type="journal article" date="2025" name="Microbiol. Resour. Announc.">
        <title>Draft genome sequences for Neonectria magnoliae and Neonectria punicea, canker pathogens of Liriodendron tulipifera and Acer saccharum in West Virginia.</title>
        <authorList>
            <person name="Petronek H.M."/>
            <person name="Kasson M.T."/>
            <person name="Metheny A.M."/>
            <person name="Stauder C.M."/>
            <person name="Lovett B."/>
            <person name="Lynch S.C."/>
            <person name="Garnas J.R."/>
            <person name="Kasson L.R."/>
            <person name="Stajich J.E."/>
        </authorList>
    </citation>
    <scope>NUCLEOTIDE SEQUENCE [LARGE SCALE GENOMIC DNA]</scope>
    <source>
        <strain evidence="2 3">NRRL 64653</strain>
    </source>
</reference>
<organism evidence="2 3">
    <name type="scientific">Neonectria punicea</name>
    <dbReference type="NCBI Taxonomy" id="979145"/>
    <lineage>
        <taxon>Eukaryota</taxon>
        <taxon>Fungi</taxon>
        <taxon>Dikarya</taxon>
        <taxon>Ascomycota</taxon>
        <taxon>Pezizomycotina</taxon>
        <taxon>Sordariomycetes</taxon>
        <taxon>Hypocreomycetidae</taxon>
        <taxon>Hypocreales</taxon>
        <taxon>Nectriaceae</taxon>
        <taxon>Neonectria</taxon>
    </lineage>
</organism>
<protein>
    <recommendedName>
        <fullName evidence="4">Peptidase M12A domain-containing protein</fullName>
    </recommendedName>
</protein>
<evidence type="ECO:0000313" key="2">
    <source>
        <dbReference type="EMBL" id="KAK7420951.1"/>
    </source>
</evidence>
<gene>
    <name evidence="2" type="ORF">QQX98_002516</name>
</gene>
<dbReference type="InterPro" id="IPR024079">
    <property type="entry name" value="MetalloPept_cat_dom_sf"/>
</dbReference>
<dbReference type="Proteomes" id="UP001498476">
    <property type="component" value="Unassembled WGS sequence"/>
</dbReference>
<evidence type="ECO:0008006" key="4">
    <source>
        <dbReference type="Google" id="ProtNLM"/>
    </source>
</evidence>
<name>A0ABR1HIE7_9HYPO</name>
<accession>A0ABR1HIE7</accession>
<keyword evidence="1" id="KW-0732">Signal</keyword>
<evidence type="ECO:0000313" key="3">
    <source>
        <dbReference type="Proteomes" id="UP001498476"/>
    </source>
</evidence>
<dbReference type="SUPFAM" id="SSF55486">
    <property type="entry name" value="Metalloproteases ('zincins'), catalytic domain"/>
    <property type="match status" value="1"/>
</dbReference>
<evidence type="ECO:0000256" key="1">
    <source>
        <dbReference type="SAM" id="SignalP"/>
    </source>
</evidence>
<sequence>MLLFFFFSLFAACFLIGPVSAGSRLWELPIHQLRGNATAHAKRAVSVIPGTGAGDHRLWPDRTITYAFADSTANSRLKAMFFQGTEVWSRLKAYDFQYNLVSTSKCKSDRMNCLMVYYNTQGFLASTVAKPPATAADPSYEGPVMYLSDSFAVGNRNPIINIAHEIGHAWGLYHEHQNFRLWKTSDEQKQADTGWQDYTGDIFHSNKFHCENLKDYATKLAEVMASPNSGINKDLMCSSQATASRFKFSAMEWLPTNLVGKKADSLYDPDSLMLYPSRAGGSGEASETTDNRQIILTYADDSEIPTRQGPSDWDISRLVDLYGTATRAASEPYNKKGGKMENLFRNVRGQSTRAGDTEGGLC</sequence>
<proteinExistence type="predicted"/>